<evidence type="ECO:0000256" key="1">
    <source>
        <dbReference type="SAM" id="MobiDB-lite"/>
    </source>
</evidence>
<evidence type="ECO:0000313" key="2">
    <source>
        <dbReference type="EMBL" id="KAF9922642.1"/>
    </source>
</evidence>
<organism evidence="2 3">
    <name type="scientific">Modicella reniformis</name>
    <dbReference type="NCBI Taxonomy" id="1440133"/>
    <lineage>
        <taxon>Eukaryota</taxon>
        <taxon>Fungi</taxon>
        <taxon>Fungi incertae sedis</taxon>
        <taxon>Mucoromycota</taxon>
        <taxon>Mortierellomycotina</taxon>
        <taxon>Mortierellomycetes</taxon>
        <taxon>Mortierellales</taxon>
        <taxon>Mortierellaceae</taxon>
        <taxon>Modicella</taxon>
    </lineage>
</organism>
<reference evidence="2" key="1">
    <citation type="journal article" date="2020" name="Fungal Divers.">
        <title>Resolving the Mortierellaceae phylogeny through synthesis of multi-gene phylogenetics and phylogenomics.</title>
        <authorList>
            <person name="Vandepol N."/>
            <person name="Liber J."/>
            <person name="Desiro A."/>
            <person name="Na H."/>
            <person name="Kennedy M."/>
            <person name="Barry K."/>
            <person name="Grigoriev I.V."/>
            <person name="Miller A.N."/>
            <person name="O'Donnell K."/>
            <person name="Stajich J.E."/>
            <person name="Bonito G."/>
        </authorList>
    </citation>
    <scope>NUCLEOTIDE SEQUENCE</scope>
    <source>
        <strain evidence="2">MES-2147</strain>
    </source>
</reference>
<proteinExistence type="predicted"/>
<protein>
    <submittedName>
        <fullName evidence="2">Uncharacterized protein</fullName>
    </submittedName>
</protein>
<accession>A0A9P6IJK1</accession>
<name>A0A9P6IJK1_9FUNG</name>
<keyword evidence="3" id="KW-1185">Reference proteome</keyword>
<feature type="non-terminal residue" evidence="2">
    <location>
        <position position="145"/>
    </location>
</feature>
<gene>
    <name evidence="2" type="ORF">BGZ65_009422</name>
</gene>
<feature type="compositionally biased region" description="Acidic residues" evidence="1">
    <location>
        <begin position="54"/>
        <end position="64"/>
    </location>
</feature>
<sequence>MARARLARATRTGDMDPIMELALEGLVVVTGNVTVAVGRPLVVMIAEVGREGPGDDEGHEDDDSGTPVGASVPPGEEGSGVSVGTPVPPTDTDGGPPLTVVTDVVGLAAPTIVADMAKANTSEAKTKHAEEDRDFMLNSVVLYGK</sequence>
<evidence type="ECO:0000313" key="3">
    <source>
        <dbReference type="Proteomes" id="UP000749646"/>
    </source>
</evidence>
<dbReference type="Proteomes" id="UP000749646">
    <property type="component" value="Unassembled WGS sequence"/>
</dbReference>
<feature type="compositionally biased region" description="Low complexity" evidence="1">
    <location>
        <begin position="71"/>
        <end position="97"/>
    </location>
</feature>
<feature type="region of interest" description="Disordered" evidence="1">
    <location>
        <begin position="48"/>
        <end position="98"/>
    </location>
</feature>
<comment type="caution">
    <text evidence="2">The sequence shown here is derived from an EMBL/GenBank/DDBJ whole genome shotgun (WGS) entry which is preliminary data.</text>
</comment>
<dbReference type="AlphaFoldDB" id="A0A9P6IJK1"/>
<dbReference type="EMBL" id="JAAAHW010010816">
    <property type="protein sequence ID" value="KAF9922642.1"/>
    <property type="molecule type" value="Genomic_DNA"/>
</dbReference>